<keyword evidence="5 8" id="KW-0418">Kinase</keyword>
<dbReference type="Pfam" id="PF13185">
    <property type="entry name" value="GAF_2"/>
    <property type="match status" value="2"/>
</dbReference>
<feature type="domain" description="PAC" evidence="7">
    <location>
        <begin position="507"/>
        <end position="559"/>
    </location>
</feature>
<dbReference type="CDD" id="cd00130">
    <property type="entry name" value="PAS"/>
    <property type="match status" value="4"/>
</dbReference>
<dbReference type="InterPro" id="IPR029016">
    <property type="entry name" value="GAF-like_dom_sf"/>
</dbReference>
<feature type="domain" description="PAS" evidence="6">
    <location>
        <begin position="1"/>
        <end position="74"/>
    </location>
</feature>
<dbReference type="PROSITE" id="PS50112">
    <property type="entry name" value="PAS"/>
    <property type="match status" value="4"/>
</dbReference>
<dbReference type="InterPro" id="IPR000700">
    <property type="entry name" value="PAS-assoc_C"/>
</dbReference>
<evidence type="ECO:0000259" key="6">
    <source>
        <dbReference type="PROSITE" id="PS50112"/>
    </source>
</evidence>
<dbReference type="InterPro" id="IPR001610">
    <property type="entry name" value="PAC"/>
</dbReference>
<dbReference type="PROSITE" id="PS50113">
    <property type="entry name" value="PAC"/>
    <property type="match status" value="2"/>
</dbReference>
<proteinExistence type="predicted"/>
<evidence type="ECO:0000313" key="11">
    <source>
        <dbReference type="Proteomes" id="UP000186879"/>
    </source>
</evidence>
<feature type="domain" description="PAS" evidence="6">
    <location>
        <begin position="169"/>
        <end position="206"/>
    </location>
</feature>
<dbReference type="SMART" id="SM00091">
    <property type="entry name" value="PAS"/>
    <property type="match status" value="4"/>
</dbReference>
<dbReference type="PANTHER" id="PTHR43304">
    <property type="entry name" value="PHYTOCHROME-LIKE PROTEIN CPH1"/>
    <property type="match status" value="1"/>
</dbReference>
<dbReference type="EMBL" id="CP017921">
    <property type="protein sequence ID" value="APH39640.1"/>
    <property type="molecule type" value="Genomic_DNA"/>
</dbReference>
<dbReference type="EMBL" id="FNMU01000002">
    <property type="protein sequence ID" value="SDW34164.1"/>
    <property type="molecule type" value="Genomic_DNA"/>
</dbReference>
<evidence type="ECO:0000256" key="1">
    <source>
        <dbReference type="ARBA" id="ARBA00000085"/>
    </source>
</evidence>
<dbReference type="AlphaFoldDB" id="A0A1L3Q444"/>
<dbReference type="InterPro" id="IPR003018">
    <property type="entry name" value="GAF"/>
</dbReference>
<dbReference type="OrthoDB" id="3369at2157"/>
<evidence type="ECO:0000313" key="13">
    <source>
        <dbReference type="Proteomes" id="UP000267921"/>
    </source>
</evidence>
<dbReference type="RefSeq" id="WP_072562062.1">
    <property type="nucleotide sequence ID" value="NZ_CP017921.1"/>
</dbReference>
<evidence type="ECO:0000256" key="4">
    <source>
        <dbReference type="ARBA" id="ARBA00022679"/>
    </source>
</evidence>
<reference evidence="8 11" key="1">
    <citation type="submission" date="2016-10" db="EMBL/GenBank/DDBJ databases">
        <title>Methanohalophilus halophilus.</title>
        <authorList>
            <person name="L'haridon S."/>
        </authorList>
    </citation>
    <scope>NUCLEOTIDE SEQUENCE [LARGE SCALE GENOMIC DNA]</scope>
    <source>
        <strain evidence="8 11">Z-7982</strain>
    </source>
</reference>
<evidence type="ECO:0000313" key="8">
    <source>
        <dbReference type="EMBL" id="APH39640.1"/>
    </source>
</evidence>
<dbReference type="SMART" id="SM00065">
    <property type="entry name" value="GAF"/>
    <property type="match status" value="2"/>
</dbReference>
<dbReference type="Gene3D" id="3.30.450.40">
    <property type="match status" value="2"/>
</dbReference>
<organism evidence="8 11">
    <name type="scientific">Methanohalophilus halophilus</name>
    <dbReference type="NCBI Taxonomy" id="2177"/>
    <lineage>
        <taxon>Archaea</taxon>
        <taxon>Methanobacteriati</taxon>
        <taxon>Methanobacteriota</taxon>
        <taxon>Stenosarchaea group</taxon>
        <taxon>Methanomicrobia</taxon>
        <taxon>Methanosarcinales</taxon>
        <taxon>Methanosarcinaceae</taxon>
        <taxon>Methanohalophilus</taxon>
    </lineage>
</organism>
<keyword evidence="11" id="KW-1185">Reference proteome</keyword>
<dbReference type="InterPro" id="IPR013767">
    <property type="entry name" value="PAS_fold"/>
</dbReference>
<dbReference type="SUPFAM" id="SSF55785">
    <property type="entry name" value="PYP-like sensor domain (PAS domain)"/>
    <property type="match status" value="4"/>
</dbReference>
<dbReference type="Pfam" id="PF00989">
    <property type="entry name" value="PAS"/>
    <property type="match status" value="1"/>
</dbReference>
<dbReference type="InterPro" id="IPR013655">
    <property type="entry name" value="PAS_fold_3"/>
</dbReference>
<feature type="domain" description="PAS" evidence="6">
    <location>
        <begin position="466"/>
        <end position="503"/>
    </location>
</feature>
<reference evidence="9 13" key="3">
    <citation type="submission" date="2018-10" db="EMBL/GenBank/DDBJ databases">
        <title>Cultivation of a novel Methanohalophilus strain from Kebrit Deep of the Red Sea and a genomic comparison of members of the genus Methanohalophilus.</title>
        <authorList>
            <person name="Guan Y."/>
            <person name="Ngugi D.K."/>
            <person name="Stingl U."/>
        </authorList>
    </citation>
    <scope>NUCLEOTIDE SEQUENCE [LARGE SCALE GENOMIC DNA]</scope>
    <source>
        <strain evidence="9 13">DSM 3094</strain>
    </source>
</reference>
<dbReference type="InterPro" id="IPR035965">
    <property type="entry name" value="PAS-like_dom_sf"/>
</dbReference>
<dbReference type="InterPro" id="IPR000014">
    <property type="entry name" value="PAS"/>
</dbReference>
<evidence type="ECO:0000259" key="7">
    <source>
        <dbReference type="PROSITE" id="PS50113"/>
    </source>
</evidence>
<dbReference type="Proteomes" id="UP000186879">
    <property type="component" value="Chromosome"/>
</dbReference>
<dbReference type="EMBL" id="RJJG01000004">
    <property type="protein sequence ID" value="RNI09024.1"/>
    <property type="molecule type" value="Genomic_DNA"/>
</dbReference>
<dbReference type="GO" id="GO:0004673">
    <property type="term" value="F:protein histidine kinase activity"/>
    <property type="evidence" value="ECO:0007669"/>
    <property type="project" value="UniProtKB-EC"/>
</dbReference>
<dbReference type="GO" id="GO:0006355">
    <property type="term" value="P:regulation of DNA-templated transcription"/>
    <property type="evidence" value="ECO:0007669"/>
    <property type="project" value="InterPro"/>
</dbReference>
<dbReference type="Gene3D" id="3.30.450.20">
    <property type="entry name" value="PAS domain"/>
    <property type="match status" value="4"/>
</dbReference>
<comment type="catalytic activity">
    <reaction evidence="1">
        <text>ATP + protein L-histidine = ADP + protein N-phospho-L-histidine.</text>
        <dbReference type="EC" id="2.7.13.3"/>
    </reaction>
</comment>
<dbReference type="PANTHER" id="PTHR43304:SF1">
    <property type="entry name" value="PAC DOMAIN-CONTAINING PROTEIN"/>
    <property type="match status" value="1"/>
</dbReference>
<keyword evidence="3" id="KW-0597">Phosphoprotein</keyword>
<dbReference type="KEGG" id="mhaz:BHR79_09205"/>
<dbReference type="NCBIfam" id="TIGR00229">
    <property type="entry name" value="sensory_box"/>
    <property type="match status" value="4"/>
</dbReference>
<protein>
    <recommendedName>
        <fullName evidence="2">histidine kinase</fullName>
        <ecNumber evidence="2">2.7.13.3</ecNumber>
    </recommendedName>
</protein>
<dbReference type="SUPFAM" id="SSF55781">
    <property type="entry name" value="GAF domain-like"/>
    <property type="match status" value="2"/>
</dbReference>
<dbReference type="SMART" id="SM00086">
    <property type="entry name" value="PAC"/>
    <property type="match status" value="3"/>
</dbReference>
<dbReference type="STRING" id="2177.BHR79_09205"/>
<name>A0A1L3Q444_9EURY</name>
<feature type="domain" description="PAC" evidence="7">
    <location>
        <begin position="210"/>
        <end position="262"/>
    </location>
</feature>
<evidence type="ECO:0000313" key="12">
    <source>
        <dbReference type="Proteomes" id="UP000198669"/>
    </source>
</evidence>
<sequence>MKSVLEDIVNASPAIVFVWKEEERWPVEFVSKNISLFGYTPDDFISGALRYSDIIHPDDLEMVTEEVEKHLESGDEQFNLTYRVLTLKKDVRWVEERTIIHHNPDNTYYEGIIMDITSRKMEEKKVIDGALGMKKALETVINSSPVIVFLWRAEDDWPVEFVSENITQFGYEVEEFTSDKMVYGDIVHPDDIEKVRQGMARCVAEGNRQFTKEYRILTKNGDVRWVDERTKIQQNDTGDVTYLQGIIVDITERKDVESALYLEEKRHEALLKLYAMSDSSIQEIMDYAREQAVLLTESKIGFLAFLDETETNYAVISWSNGKQSSDEAPAESYSIWDEALYHRTPIINNEYLAEEDTGQKLIQRNLSVPIFEGGRIAGVVGVANKVQDYTPTDVRQLKLLMQGMWNIIQQKLADEELYQYMEDLKKSSEIKSVLSDVIKNSPAVVFIWWAEEDWPVEFVSENITQFGYTVNDFLSGKLVYADIVHPYDLERVQKELAKRIDAGQTDFNQEYRIMTKFGDVRWIDERTFIKYDEDGKVTYLQGIIVDITERKHSNDFMHLQYDLDSVLSSATSNSETFNRLLELALRITPIDSGALYLVDDKTGDLDLVAHHGLSDQFVNSTSHYERNSVQTRLVMSGQAVYKHHSELSAITSGKNLRYEGLHGTAIIPIRYHNEIIAALYLSSHSEYEIPDKSRHDLETIAKQIGEVLSNMHKEASVQKEISDLQILIDNVKEGIAVTDKKGALLYTNKILEKWIRYSADELKKMDITDLYPLRYRHVLDSVNKPINQNRPYSEDIRLHSSTGREIPCRVTLKNIKWNEKDCILGIYEHINTSATSIHNT</sequence>
<evidence type="ECO:0000256" key="3">
    <source>
        <dbReference type="ARBA" id="ARBA00022553"/>
    </source>
</evidence>
<evidence type="ECO:0000313" key="10">
    <source>
        <dbReference type="EMBL" id="SDW34164.1"/>
    </source>
</evidence>
<feature type="domain" description="PAS" evidence="6">
    <location>
        <begin position="720"/>
        <end position="762"/>
    </location>
</feature>
<gene>
    <name evidence="8" type="ORF">BHR79_09205</name>
    <name evidence="9" type="ORF">EFE40_06060</name>
    <name evidence="10" type="ORF">SAMN04515625_0754</name>
</gene>
<dbReference type="Proteomes" id="UP000267921">
    <property type="component" value="Unassembled WGS sequence"/>
</dbReference>
<dbReference type="Pfam" id="PF08447">
    <property type="entry name" value="PAS_3"/>
    <property type="match status" value="3"/>
</dbReference>
<dbReference type="EC" id="2.7.13.3" evidence="2"/>
<dbReference type="Proteomes" id="UP000198669">
    <property type="component" value="Unassembled WGS sequence"/>
</dbReference>
<evidence type="ECO:0000256" key="2">
    <source>
        <dbReference type="ARBA" id="ARBA00012438"/>
    </source>
</evidence>
<evidence type="ECO:0000313" key="9">
    <source>
        <dbReference type="EMBL" id="RNI09024.1"/>
    </source>
</evidence>
<evidence type="ECO:0000256" key="5">
    <source>
        <dbReference type="ARBA" id="ARBA00022777"/>
    </source>
</evidence>
<dbReference type="InterPro" id="IPR052162">
    <property type="entry name" value="Sensor_kinase/Photoreceptor"/>
</dbReference>
<reference evidence="10 12" key="2">
    <citation type="submission" date="2016-10" db="EMBL/GenBank/DDBJ databases">
        <authorList>
            <person name="de Groot N.N."/>
        </authorList>
    </citation>
    <scope>NUCLEOTIDE SEQUENCE [LARGE SCALE GENOMIC DNA]</scope>
    <source>
        <strain evidence="10 12">Z-7982</strain>
    </source>
</reference>
<keyword evidence="4" id="KW-0808">Transferase</keyword>
<accession>A0A1L3Q444</accession>
<dbReference type="GeneID" id="30583946"/>